<sequence>MFVANSATQLLLKESKYKIACSANGIIYVCCESKNDASILDGQSVEVFTAKVLYKKVDNVTPEFCMCRQKFEKTFKLFAKP</sequence>
<protein>
    <submittedName>
        <fullName evidence="1">Uncharacterized protein</fullName>
    </submittedName>
</protein>
<name>A0A0A9D2W6_ARUDO</name>
<reference evidence="1" key="2">
    <citation type="journal article" date="2015" name="Data Brief">
        <title>Shoot transcriptome of the giant reed, Arundo donax.</title>
        <authorList>
            <person name="Barrero R.A."/>
            <person name="Guerrero F.D."/>
            <person name="Moolhuijzen P."/>
            <person name="Goolsby J.A."/>
            <person name="Tidwell J."/>
            <person name="Bellgard S.E."/>
            <person name="Bellgard M.I."/>
        </authorList>
    </citation>
    <scope>NUCLEOTIDE SEQUENCE</scope>
    <source>
        <tissue evidence="1">Shoot tissue taken approximately 20 cm above the soil surface</tissue>
    </source>
</reference>
<dbReference type="EMBL" id="GBRH01215784">
    <property type="protein sequence ID" value="JAD82111.1"/>
    <property type="molecule type" value="Transcribed_RNA"/>
</dbReference>
<dbReference type="AlphaFoldDB" id="A0A0A9D2W6"/>
<proteinExistence type="predicted"/>
<accession>A0A0A9D2W6</accession>
<reference evidence="1" key="1">
    <citation type="submission" date="2014-09" db="EMBL/GenBank/DDBJ databases">
        <authorList>
            <person name="Magalhaes I.L.F."/>
            <person name="Oliveira U."/>
            <person name="Santos F.R."/>
            <person name="Vidigal T.H.D.A."/>
            <person name="Brescovit A.D."/>
            <person name="Santos A.J."/>
        </authorList>
    </citation>
    <scope>NUCLEOTIDE SEQUENCE</scope>
    <source>
        <tissue evidence="1">Shoot tissue taken approximately 20 cm above the soil surface</tissue>
    </source>
</reference>
<organism evidence="1">
    <name type="scientific">Arundo donax</name>
    <name type="common">Giant reed</name>
    <name type="synonym">Donax arundinaceus</name>
    <dbReference type="NCBI Taxonomy" id="35708"/>
    <lineage>
        <taxon>Eukaryota</taxon>
        <taxon>Viridiplantae</taxon>
        <taxon>Streptophyta</taxon>
        <taxon>Embryophyta</taxon>
        <taxon>Tracheophyta</taxon>
        <taxon>Spermatophyta</taxon>
        <taxon>Magnoliopsida</taxon>
        <taxon>Liliopsida</taxon>
        <taxon>Poales</taxon>
        <taxon>Poaceae</taxon>
        <taxon>PACMAD clade</taxon>
        <taxon>Arundinoideae</taxon>
        <taxon>Arundineae</taxon>
        <taxon>Arundo</taxon>
    </lineage>
</organism>
<evidence type="ECO:0000313" key="1">
    <source>
        <dbReference type="EMBL" id="JAD82111.1"/>
    </source>
</evidence>